<gene>
    <name evidence="1" type="ORF">Enr8_50840</name>
</gene>
<name>A0A5C5UUK3_9BACT</name>
<organism evidence="1 2">
    <name type="scientific">Blastopirellula retiformator</name>
    <dbReference type="NCBI Taxonomy" id="2527970"/>
    <lineage>
        <taxon>Bacteria</taxon>
        <taxon>Pseudomonadati</taxon>
        <taxon>Planctomycetota</taxon>
        <taxon>Planctomycetia</taxon>
        <taxon>Pirellulales</taxon>
        <taxon>Pirellulaceae</taxon>
        <taxon>Blastopirellula</taxon>
    </lineage>
</organism>
<reference evidence="1 2" key="1">
    <citation type="submission" date="2019-02" db="EMBL/GenBank/DDBJ databases">
        <title>Deep-cultivation of Planctomycetes and their phenomic and genomic characterization uncovers novel biology.</title>
        <authorList>
            <person name="Wiegand S."/>
            <person name="Jogler M."/>
            <person name="Boedeker C."/>
            <person name="Pinto D."/>
            <person name="Vollmers J."/>
            <person name="Rivas-Marin E."/>
            <person name="Kohn T."/>
            <person name="Peeters S.H."/>
            <person name="Heuer A."/>
            <person name="Rast P."/>
            <person name="Oberbeckmann S."/>
            <person name="Bunk B."/>
            <person name="Jeske O."/>
            <person name="Meyerdierks A."/>
            <person name="Storesund J.E."/>
            <person name="Kallscheuer N."/>
            <person name="Luecker S."/>
            <person name="Lage O.M."/>
            <person name="Pohl T."/>
            <person name="Merkel B.J."/>
            <person name="Hornburger P."/>
            <person name="Mueller R.-W."/>
            <person name="Bruemmer F."/>
            <person name="Labrenz M."/>
            <person name="Spormann A.M."/>
            <person name="Op Den Camp H."/>
            <person name="Overmann J."/>
            <person name="Amann R."/>
            <person name="Jetten M.S.M."/>
            <person name="Mascher T."/>
            <person name="Medema M.H."/>
            <person name="Devos D.P."/>
            <person name="Kaster A.-K."/>
            <person name="Ovreas L."/>
            <person name="Rohde M."/>
            <person name="Galperin M.Y."/>
            <person name="Jogler C."/>
        </authorList>
    </citation>
    <scope>NUCLEOTIDE SEQUENCE [LARGE SCALE GENOMIC DNA]</scope>
    <source>
        <strain evidence="1 2">Enr8</strain>
    </source>
</reference>
<evidence type="ECO:0000313" key="1">
    <source>
        <dbReference type="EMBL" id="TWT29283.1"/>
    </source>
</evidence>
<proteinExistence type="predicted"/>
<dbReference type="Proteomes" id="UP000318878">
    <property type="component" value="Unassembled WGS sequence"/>
</dbReference>
<dbReference type="EMBL" id="SJPF01000009">
    <property type="protein sequence ID" value="TWT29283.1"/>
    <property type="molecule type" value="Genomic_DNA"/>
</dbReference>
<dbReference type="AlphaFoldDB" id="A0A5C5UUK3"/>
<keyword evidence="2" id="KW-1185">Reference proteome</keyword>
<comment type="caution">
    <text evidence="1">The sequence shown here is derived from an EMBL/GenBank/DDBJ whole genome shotgun (WGS) entry which is preliminary data.</text>
</comment>
<evidence type="ECO:0000313" key="2">
    <source>
        <dbReference type="Proteomes" id="UP000318878"/>
    </source>
</evidence>
<accession>A0A5C5UUK3</accession>
<sequence length="110" mass="12056">MAISMIALLPANSRKQVERSGVPYGGDGRRHLLFQLGCGVDRVANSPLIFSTDCVIARMRSQNNDVSRYFASREELCSEPGEVGKCHDGIFQQAVNDARRVRLFAISLGG</sequence>
<protein>
    <submittedName>
        <fullName evidence="1">Uncharacterized protein</fullName>
    </submittedName>
</protein>